<dbReference type="Gene3D" id="2.60.120.10">
    <property type="entry name" value="Jelly Rolls"/>
    <property type="match status" value="1"/>
</dbReference>
<keyword evidence="6" id="KW-1185">Reference proteome</keyword>
<evidence type="ECO:0000256" key="3">
    <source>
        <dbReference type="ARBA" id="ARBA00023163"/>
    </source>
</evidence>
<dbReference type="PRINTS" id="PR00032">
    <property type="entry name" value="HTHARAC"/>
</dbReference>
<keyword evidence="1" id="KW-0805">Transcription regulation</keyword>
<evidence type="ECO:0000256" key="1">
    <source>
        <dbReference type="ARBA" id="ARBA00023015"/>
    </source>
</evidence>
<protein>
    <submittedName>
        <fullName evidence="5">AraC family transcriptional regulator</fullName>
    </submittedName>
</protein>
<accession>A0ABS6H1N9</accession>
<dbReference type="InterPro" id="IPR014710">
    <property type="entry name" value="RmlC-like_jellyroll"/>
</dbReference>
<dbReference type="SUPFAM" id="SSF46689">
    <property type="entry name" value="Homeodomain-like"/>
    <property type="match status" value="2"/>
</dbReference>
<dbReference type="Pfam" id="PF02311">
    <property type="entry name" value="AraC_binding"/>
    <property type="match status" value="1"/>
</dbReference>
<dbReference type="PROSITE" id="PS01124">
    <property type="entry name" value="HTH_ARAC_FAMILY_2"/>
    <property type="match status" value="1"/>
</dbReference>
<keyword evidence="2" id="KW-0238">DNA-binding</keyword>
<feature type="domain" description="HTH araC/xylS-type" evidence="4">
    <location>
        <begin position="176"/>
        <end position="274"/>
    </location>
</feature>
<evidence type="ECO:0000256" key="2">
    <source>
        <dbReference type="ARBA" id="ARBA00023125"/>
    </source>
</evidence>
<dbReference type="SUPFAM" id="SSF51215">
    <property type="entry name" value="Regulatory protein AraC"/>
    <property type="match status" value="1"/>
</dbReference>
<dbReference type="Gene3D" id="1.10.10.60">
    <property type="entry name" value="Homeodomain-like"/>
    <property type="match status" value="2"/>
</dbReference>
<evidence type="ECO:0000259" key="4">
    <source>
        <dbReference type="PROSITE" id="PS01124"/>
    </source>
</evidence>
<dbReference type="RefSeq" id="WP_017000411.1">
    <property type="nucleotide sequence ID" value="NZ_CP075503.1"/>
</dbReference>
<dbReference type="PANTHER" id="PTHR43280:SF2">
    <property type="entry name" value="HTH-TYPE TRANSCRIPTIONAL REGULATOR EXSA"/>
    <property type="match status" value="1"/>
</dbReference>
<proteinExistence type="predicted"/>
<evidence type="ECO:0000313" key="5">
    <source>
        <dbReference type="EMBL" id="MBU6114395.1"/>
    </source>
</evidence>
<gene>
    <name evidence="5" type="ORF">KQ656_10505</name>
</gene>
<dbReference type="InterPro" id="IPR037923">
    <property type="entry name" value="HTH-like"/>
</dbReference>
<organism evidence="5 6">
    <name type="scientific">Mammaliicoccus lentus</name>
    <name type="common">Staphylococcus lentus</name>
    <dbReference type="NCBI Taxonomy" id="42858"/>
    <lineage>
        <taxon>Bacteria</taxon>
        <taxon>Bacillati</taxon>
        <taxon>Bacillota</taxon>
        <taxon>Bacilli</taxon>
        <taxon>Bacillales</taxon>
        <taxon>Staphylococcaceae</taxon>
        <taxon>Mammaliicoccus</taxon>
    </lineage>
</organism>
<dbReference type="InterPro" id="IPR009057">
    <property type="entry name" value="Homeodomain-like_sf"/>
</dbReference>
<dbReference type="Proteomes" id="UP000770161">
    <property type="component" value="Unassembled WGS sequence"/>
</dbReference>
<dbReference type="EMBL" id="JAHLZN010000023">
    <property type="protein sequence ID" value="MBU6114395.1"/>
    <property type="molecule type" value="Genomic_DNA"/>
</dbReference>
<dbReference type="SMART" id="SM00342">
    <property type="entry name" value="HTH_ARAC"/>
    <property type="match status" value="1"/>
</dbReference>
<dbReference type="Pfam" id="PF12833">
    <property type="entry name" value="HTH_18"/>
    <property type="match status" value="1"/>
</dbReference>
<dbReference type="InterPro" id="IPR020449">
    <property type="entry name" value="Tscrpt_reg_AraC-type_HTH"/>
</dbReference>
<dbReference type="PROSITE" id="PS00041">
    <property type="entry name" value="HTH_ARAC_FAMILY_1"/>
    <property type="match status" value="1"/>
</dbReference>
<sequence length="276" mass="32285">MENLYTLQFLYINKYRFLQGWSDYDGGVLFSIIRYIIKGSGEFTINGENYRVQEGDILCIPQNATLVSEAMDSNIEFISLRFRADIHKYGELQKLLMIDLPNHIRFDDATIRKLCGNLFVNMNDLFIRDEVGQNYKLLGQLYYLIGTIKSHLKDTVITQKVVPQLETNHNNDRRIIQTIEYIKNNLSTAHHIATLASMVDLSESQFRLLFKSFTGKSPRTYIYEYKMTSAAELLLHTNLKINEIALQVGYEDANYFTRQFKYVYGLSPRAYRNYRN</sequence>
<evidence type="ECO:0000313" key="6">
    <source>
        <dbReference type="Proteomes" id="UP000770161"/>
    </source>
</evidence>
<dbReference type="PANTHER" id="PTHR43280">
    <property type="entry name" value="ARAC-FAMILY TRANSCRIPTIONAL REGULATOR"/>
    <property type="match status" value="1"/>
</dbReference>
<dbReference type="InterPro" id="IPR003313">
    <property type="entry name" value="AraC-bd"/>
</dbReference>
<comment type="caution">
    <text evidence="5">The sequence shown here is derived from an EMBL/GenBank/DDBJ whole genome shotgun (WGS) entry which is preliminary data.</text>
</comment>
<reference evidence="5 6" key="1">
    <citation type="submission" date="2021-06" db="EMBL/GenBank/DDBJ databases">
        <title>Staphylococcus lentus K169 genome sequencing.</title>
        <authorList>
            <person name="Sundareshan S."/>
            <person name="Akhila D.S."/>
            <person name="Prachi D."/>
            <person name="Sivakumar R."/>
            <person name="Rajendhran J."/>
            <person name="Isloor S."/>
            <person name="Hegde N.R."/>
        </authorList>
    </citation>
    <scope>NUCLEOTIDE SEQUENCE [LARGE SCALE GENOMIC DNA]</scope>
    <source>
        <strain evidence="5 6">K169</strain>
    </source>
</reference>
<keyword evidence="3" id="KW-0804">Transcription</keyword>
<dbReference type="InterPro" id="IPR018060">
    <property type="entry name" value="HTH_AraC"/>
</dbReference>
<dbReference type="InterPro" id="IPR018062">
    <property type="entry name" value="HTH_AraC-typ_CS"/>
</dbReference>
<name>A0ABS6H1N9_MAMLE</name>